<evidence type="ECO:0000313" key="1">
    <source>
        <dbReference type="EMBL" id="KAJ8676545.1"/>
    </source>
</evidence>
<dbReference type="EMBL" id="CM056742">
    <property type="protein sequence ID" value="KAJ8676545.1"/>
    <property type="molecule type" value="Genomic_DNA"/>
</dbReference>
<gene>
    <name evidence="1" type="ORF">QAD02_012332</name>
</gene>
<feature type="non-terminal residue" evidence="1">
    <location>
        <position position="1060"/>
    </location>
</feature>
<organism evidence="1 2">
    <name type="scientific">Eretmocerus hayati</name>
    <dbReference type="NCBI Taxonomy" id="131215"/>
    <lineage>
        <taxon>Eukaryota</taxon>
        <taxon>Metazoa</taxon>
        <taxon>Ecdysozoa</taxon>
        <taxon>Arthropoda</taxon>
        <taxon>Hexapoda</taxon>
        <taxon>Insecta</taxon>
        <taxon>Pterygota</taxon>
        <taxon>Neoptera</taxon>
        <taxon>Endopterygota</taxon>
        <taxon>Hymenoptera</taxon>
        <taxon>Apocrita</taxon>
        <taxon>Proctotrupomorpha</taxon>
        <taxon>Chalcidoidea</taxon>
        <taxon>Aphelinidae</taxon>
        <taxon>Aphelininae</taxon>
        <taxon>Eretmocerus</taxon>
    </lineage>
</organism>
<protein>
    <submittedName>
        <fullName evidence="1">Uncharacterized protein</fullName>
    </submittedName>
</protein>
<proteinExistence type="predicted"/>
<comment type="caution">
    <text evidence="1">The sequence shown here is derived from an EMBL/GenBank/DDBJ whole genome shotgun (WGS) entry which is preliminary data.</text>
</comment>
<sequence length="1060" mass="119219">MESFEDEDDTHFCNKCHSTIAGLDNYVRHRQTRCQQVVIEQDVTEPNVSYPEILNADAFFSSLELQSSIRDHSSGGKTPNRRSGGGPVSELLEPFVGPIKSSPSPRRSCTTESRRSRQQLNNRQHHQQPGSRERVCSSPEPDGKEQRPVYQAPSLDADLDVDDDIGMPLLVGFPEIVATTSSSKLQTSSKPEHNNEMILTRLLSESESETVRSKHQQHHSTLDSYADYVDYHHDGEQRSQQHEDESNEESDCCDEEEAMGDDDSDSDSDVGQEDEDYPPRGYTGGKWSPRGIGIAGQLQHDDDLDMDDQHDHPPPSFTGGKWKPSEPTPVQPPPGHTRGKWVPGTRCDIGTGYWCSPCGRKLASRLVYNRHLQSDLHAKRSIQEIDGLIQMPQGVVGSTASTASDTTTEQQPHPLHNKLTPRQRSLALKRKATATAEESAGDTSSGADSDSDNGSGAGPKTPGRRHREKVILSCETCGAKVRRAQMGKHLLSHYHCRVAGAIPKGAKGRRFLLDNMANVVRQCPFQCAPCRFYCNTEDTFLRHWRSVEHIATILRIEGSFVCALCDFWSDDNEGMEGHLMKQGHQDVVSMMNGSVPIVIRRQRVLTCSTCCRRFRYNIQLRFHAKATGHEVEQSACDDYQSKFTCSICAQVLHSQIALQRHLLSLHKSEDSMEASKDSAEKASATPYFCSLCSLTFKTAKEAIKHRRTLAHKETVKMKKSGSTAGCESTEITRRKCPHCDDSFMSLTNFRQHQLENHPELLHRCPRCGERFALPQDLTRHTRDNLCHVGENNYSENLDPSTWRCTDCPFTSESEAEYLFHKALHNGPIARTDPLIAEVEGLLVVPAGKFQCPLCNRLFERVTLRDHLRKHTGERPFPCGKCSATFARRSTMRAHQKTCAVASTTPTSSSLERKYACNECGDAFQTKHTLGQHMLRHAGKQYKCGLPGCPTVLRTETELSNHRKLVHEEPEVRDFQCCDCPYAAKTKTQLTRHRRRLHNIEDPAGTVVATTTTTTVRLYKCHYQHCQFQTKVSSHLKRHFLLHTGKKPYKCRHCDYASNNV</sequence>
<evidence type="ECO:0000313" key="2">
    <source>
        <dbReference type="Proteomes" id="UP001239111"/>
    </source>
</evidence>
<accession>A0ACC2P445</accession>
<name>A0ACC2P445_9HYME</name>
<keyword evidence="2" id="KW-1185">Reference proteome</keyword>
<reference evidence="1" key="1">
    <citation type="submission" date="2023-04" db="EMBL/GenBank/DDBJ databases">
        <title>A chromosome-level genome assembly of the parasitoid wasp Eretmocerus hayati.</title>
        <authorList>
            <person name="Zhong Y."/>
            <person name="Liu S."/>
            <person name="Liu Y."/>
        </authorList>
    </citation>
    <scope>NUCLEOTIDE SEQUENCE</scope>
    <source>
        <strain evidence="1">ZJU_SS_LIU_2023</strain>
    </source>
</reference>
<dbReference type="Proteomes" id="UP001239111">
    <property type="component" value="Chromosome 2"/>
</dbReference>